<dbReference type="OrthoDB" id="9804686at2"/>
<dbReference type="KEGG" id="llh:I41_30510"/>
<gene>
    <name evidence="2" type="ORF">I41_30510</name>
</gene>
<dbReference type="InterPro" id="IPR012669">
    <property type="entry name" value="Pectate_lyase"/>
</dbReference>
<keyword evidence="2" id="KW-0456">Lyase</keyword>
<dbReference type="GO" id="GO:0016829">
    <property type="term" value="F:lyase activity"/>
    <property type="evidence" value="ECO:0007669"/>
    <property type="project" value="UniProtKB-KW"/>
</dbReference>
<feature type="signal peptide" evidence="1">
    <location>
        <begin position="1"/>
        <end position="20"/>
    </location>
</feature>
<sequence length="409" mass="46131" precursor="true">MQRFLWAVLILLASPFSASCAEAPDPPPPAEELSSAVAATDSEADQRTFTAIDVSAFRDGAHHWRKIRDPRRVIHVLPEQAAYAPDQVEEIVANMLLFQRANGGWPKDYDMLAALTPEQRQAVRDTHHLLDTSFDNYNIHSQVDYLARAYAAGGDQSWRDACLRGFDFMLAAQLPGGGFPQRYPEPTGFARHITFNDGVTVGVLNVFQDAAERAPHWQWLDDARRQAAQQAVQRGVETILQCQIGGDAPTGWCQQHDPETLAAAPARTFELASICPQETTAIVRFLMRLPATDQRIARAVESAVAWLRRTQLDGIRVERMAAPTESYEFHTTDFDVVVVRDEQAQPLWARHYEIGSDRPIFAGRDAVKRYALSEIERERRTGTPWYGNWPQGLLAEDYPRWRQSRPNTP</sequence>
<dbReference type="Proteomes" id="UP000317909">
    <property type="component" value="Chromosome"/>
</dbReference>
<name>A0A517TZQ6_9BACT</name>
<dbReference type="NCBIfam" id="TIGR02474">
    <property type="entry name" value="pec_lyase"/>
    <property type="match status" value="1"/>
</dbReference>
<dbReference type="RefSeq" id="WP_145433538.1">
    <property type="nucleotide sequence ID" value="NZ_CP036339.1"/>
</dbReference>
<evidence type="ECO:0000256" key="1">
    <source>
        <dbReference type="SAM" id="SignalP"/>
    </source>
</evidence>
<protein>
    <submittedName>
        <fullName evidence="2">Pectic acid lyase</fullName>
    </submittedName>
</protein>
<keyword evidence="3" id="KW-1185">Reference proteome</keyword>
<keyword evidence="1" id="KW-0732">Signal</keyword>
<evidence type="ECO:0000313" key="3">
    <source>
        <dbReference type="Proteomes" id="UP000317909"/>
    </source>
</evidence>
<dbReference type="Gene3D" id="1.50.10.20">
    <property type="match status" value="1"/>
</dbReference>
<evidence type="ECO:0000313" key="2">
    <source>
        <dbReference type="EMBL" id="QDT73860.1"/>
    </source>
</evidence>
<dbReference type="AlphaFoldDB" id="A0A517TZQ6"/>
<dbReference type="PROSITE" id="PS51257">
    <property type="entry name" value="PROKAR_LIPOPROTEIN"/>
    <property type="match status" value="1"/>
</dbReference>
<organism evidence="2 3">
    <name type="scientific">Lacipirellula limnantheis</name>
    <dbReference type="NCBI Taxonomy" id="2528024"/>
    <lineage>
        <taxon>Bacteria</taxon>
        <taxon>Pseudomonadati</taxon>
        <taxon>Planctomycetota</taxon>
        <taxon>Planctomycetia</taxon>
        <taxon>Pirellulales</taxon>
        <taxon>Lacipirellulaceae</taxon>
        <taxon>Lacipirellula</taxon>
    </lineage>
</organism>
<feature type="chain" id="PRO_5022005563" evidence="1">
    <location>
        <begin position="21"/>
        <end position="409"/>
    </location>
</feature>
<proteinExistence type="predicted"/>
<dbReference type="EMBL" id="CP036339">
    <property type="protein sequence ID" value="QDT73860.1"/>
    <property type="molecule type" value="Genomic_DNA"/>
</dbReference>
<dbReference type="Pfam" id="PF09492">
    <property type="entry name" value="Pec_lyase"/>
    <property type="match status" value="1"/>
</dbReference>
<dbReference type="SUPFAM" id="SSF81853">
    <property type="entry name" value="Family 10 polysaccharide lyase"/>
    <property type="match status" value="1"/>
</dbReference>
<reference evidence="2 3" key="1">
    <citation type="submission" date="2019-02" db="EMBL/GenBank/DDBJ databases">
        <title>Deep-cultivation of Planctomycetes and their phenomic and genomic characterization uncovers novel biology.</title>
        <authorList>
            <person name="Wiegand S."/>
            <person name="Jogler M."/>
            <person name="Boedeker C."/>
            <person name="Pinto D."/>
            <person name="Vollmers J."/>
            <person name="Rivas-Marin E."/>
            <person name="Kohn T."/>
            <person name="Peeters S.H."/>
            <person name="Heuer A."/>
            <person name="Rast P."/>
            <person name="Oberbeckmann S."/>
            <person name="Bunk B."/>
            <person name="Jeske O."/>
            <person name="Meyerdierks A."/>
            <person name="Storesund J.E."/>
            <person name="Kallscheuer N."/>
            <person name="Luecker S."/>
            <person name="Lage O.M."/>
            <person name="Pohl T."/>
            <person name="Merkel B.J."/>
            <person name="Hornburger P."/>
            <person name="Mueller R.-W."/>
            <person name="Bruemmer F."/>
            <person name="Labrenz M."/>
            <person name="Spormann A.M."/>
            <person name="Op den Camp H."/>
            <person name="Overmann J."/>
            <person name="Amann R."/>
            <person name="Jetten M.S.M."/>
            <person name="Mascher T."/>
            <person name="Medema M.H."/>
            <person name="Devos D.P."/>
            <person name="Kaster A.-K."/>
            <person name="Ovreas L."/>
            <person name="Rohde M."/>
            <person name="Galperin M.Y."/>
            <person name="Jogler C."/>
        </authorList>
    </citation>
    <scope>NUCLEOTIDE SEQUENCE [LARGE SCALE GENOMIC DNA]</scope>
    <source>
        <strain evidence="2 3">I41</strain>
    </source>
</reference>
<accession>A0A517TZQ6</accession>